<accession>A0A382LPE4</accession>
<feature type="non-terminal residue" evidence="1">
    <location>
        <position position="39"/>
    </location>
</feature>
<reference evidence="1" key="1">
    <citation type="submission" date="2018-05" db="EMBL/GenBank/DDBJ databases">
        <authorList>
            <person name="Lanie J.A."/>
            <person name="Ng W.-L."/>
            <person name="Kazmierczak K.M."/>
            <person name="Andrzejewski T.M."/>
            <person name="Davidsen T.M."/>
            <person name="Wayne K.J."/>
            <person name="Tettelin H."/>
            <person name="Glass J.I."/>
            <person name="Rusch D."/>
            <person name="Podicherti R."/>
            <person name="Tsui H.-C.T."/>
            <person name="Winkler M.E."/>
        </authorList>
    </citation>
    <scope>NUCLEOTIDE SEQUENCE</scope>
</reference>
<sequence>MGAIPISFSGSPAAAPWPQFNVAGICQGVSGGGSYQKRP</sequence>
<evidence type="ECO:0000313" key="1">
    <source>
        <dbReference type="EMBL" id="SVC38598.1"/>
    </source>
</evidence>
<proteinExistence type="predicted"/>
<organism evidence="1">
    <name type="scientific">marine metagenome</name>
    <dbReference type="NCBI Taxonomy" id="408172"/>
    <lineage>
        <taxon>unclassified sequences</taxon>
        <taxon>metagenomes</taxon>
        <taxon>ecological metagenomes</taxon>
    </lineage>
</organism>
<gene>
    <name evidence="1" type="ORF">METZ01_LOCUS291452</name>
</gene>
<protein>
    <submittedName>
        <fullName evidence="1">Uncharacterized protein</fullName>
    </submittedName>
</protein>
<dbReference type="EMBL" id="UINC01088408">
    <property type="protein sequence ID" value="SVC38598.1"/>
    <property type="molecule type" value="Genomic_DNA"/>
</dbReference>
<name>A0A382LPE4_9ZZZZ</name>
<dbReference type="AlphaFoldDB" id="A0A382LPE4"/>